<sequence>MENLSIGTYAGKAKVVGTILGIGGAMLFTFYKGIQIHIWSTNVNLLHDHIHQNSHAQAPSSVHKDPGNLLLGSFVSLGSCTSYAMWLIIQAKMNKTFPYLYSSTALMSLMGSIQSVVFALFMHRDWKQWILGWNVLGVFYSGIVNSGIAVTLIAWCVKKGGPLFVAVFQPLLLVMVALAGSLLLDEKLHLGSVLGGLLIVSGLYMVLWGKSKEMKTTTPLPAAITSLEHQDESEPQSIGVITSSMENVHQQRQ</sequence>
<gene>
    <name evidence="8" type="ORF">M0R45_026634</name>
</gene>
<dbReference type="EMBL" id="JBEDUW010000005">
    <property type="protein sequence ID" value="KAK9929539.1"/>
    <property type="molecule type" value="Genomic_DNA"/>
</dbReference>
<organism evidence="8 9">
    <name type="scientific">Rubus argutus</name>
    <name type="common">Southern blackberry</name>
    <dbReference type="NCBI Taxonomy" id="59490"/>
    <lineage>
        <taxon>Eukaryota</taxon>
        <taxon>Viridiplantae</taxon>
        <taxon>Streptophyta</taxon>
        <taxon>Embryophyta</taxon>
        <taxon>Tracheophyta</taxon>
        <taxon>Spermatophyta</taxon>
        <taxon>Magnoliopsida</taxon>
        <taxon>eudicotyledons</taxon>
        <taxon>Gunneridae</taxon>
        <taxon>Pentapetalae</taxon>
        <taxon>rosids</taxon>
        <taxon>fabids</taxon>
        <taxon>Rosales</taxon>
        <taxon>Rosaceae</taxon>
        <taxon>Rosoideae</taxon>
        <taxon>Rosoideae incertae sedis</taxon>
        <taxon>Rubus</taxon>
    </lineage>
</organism>
<feature type="transmembrane region" description="Helical" evidence="6">
    <location>
        <begin position="12"/>
        <end position="31"/>
    </location>
</feature>
<evidence type="ECO:0000313" key="8">
    <source>
        <dbReference type="EMBL" id="KAK9929539.1"/>
    </source>
</evidence>
<comment type="caution">
    <text evidence="8">The sequence shown here is derived from an EMBL/GenBank/DDBJ whole genome shotgun (WGS) entry which is preliminary data.</text>
</comment>
<evidence type="ECO:0000256" key="6">
    <source>
        <dbReference type="RuleBase" id="RU363077"/>
    </source>
</evidence>
<dbReference type="GO" id="GO:0016020">
    <property type="term" value="C:membrane"/>
    <property type="evidence" value="ECO:0007669"/>
    <property type="project" value="UniProtKB-SubCell"/>
</dbReference>
<dbReference type="InterPro" id="IPR000620">
    <property type="entry name" value="EamA_dom"/>
</dbReference>
<dbReference type="GO" id="GO:0022857">
    <property type="term" value="F:transmembrane transporter activity"/>
    <property type="evidence" value="ECO:0007669"/>
    <property type="project" value="InterPro"/>
</dbReference>
<keyword evidence="9" id="KW-1185">Reference proteome</keyword>
<evidence type="ECO:0000256" key="5">
    <source>
        <dbReference type="ARBA" id="ARBA00023136"/>
    </source>
</evidence>
<evidence type="ECO:0000256" key="3">
    <source>
        <dbReference type="ARBA" id="ARBA00022692"/>
    </source>
</evidence>
<comment type="similarity">
    <text evidence="2 6">Belongs to the drug/metabolite transporter (DMT) superfamily. Plant drug/metabolite exporter (P-DME) (TC 2.A.7.4) family.</text>
</comment>
<evidence type="ECO:0000256" key="4">
    <source>
        <dbReference type="ARBA" id="ARBA00022989"/>
    </source>
</evidence>
<feature type="transmembrane region" description="Helical" evidence="6">
    <location>
        <begin position="133"/>
        <end position="156"/>
    </location>
</feature>
<evidence type="ECO:0000259" key="7">
    <source>
        <dbReference type="Pfam" id="PF00892"/>
    </source>
</evidence>
<dbReference type="AlphaFoldDB" id="A0AAW1WZF4"/>
<dbReference type="SUPFAM" id="SSF103481">
    <property type="entry name" value="Multidrug resistance efflux transporter EmrE"/>
    <property type="match status" value="1"/>
</dbReference>
<keyword evidence="5 6" id="KW-0472">Membrane</keyword>
<dbReference type="Pfam" id="PF00892">
    <property type="entry name" value="EamA"/>
    <property type="match status" value="1"/>
</dbReference>
<dbReference type="PANTHER" id="PTHR31218">
    <property type="entry name" value="WAT1-RELATED PROTEIN"/>
    <property type="match status" value="1"/>
</dbReference>
<feature type="transmembrane region" description="Helical" evidence="6">
    <location>
        <begin position="190"/>
        <end position="208"/>
    </location>
</feature>
<accession>A0AAW1WZF4</accession>
<feature type="transmembrane region" description="Helical" evidence="6">
    <location>
        <begin position="163"/>
        <end position="184"/>
    </location>
</feature>
<protein>
    <recommendedName>
        <fullName evidence="6">WAT1-related protein</fullName>
    </recommendedName>
</protein>
<dbReference type="InterPro" id="IPR037185">
    <property type="entry name" value="EmrE-like"/>
</dbReference>
<dbReference type="Proteomes" id="UP001457282">
    <property type="component" value="Unassembled WGS sequence"/>
</dbReference>
<proteinExistence type="inferred from homology"/>
<comment type="subcellular location">
    <subcellularLocation>
        <location evidence="1 6">Membrane</location>
        <topology evidence="1 6">Multi-pass membrane protein</topology>
    </subcellularLocation>
</comment>
<evidence type="ECO:0000313" key="9">
    <source>
        <dbReference type="Proteomes" id="UP001457282"/>
    </source>
</evidence>
<keyword evidence="4 6" id="KW-1133">Transmembrane helix</keyword>
<evidence type="ECO:0000256" key="1">
    <source>
        <dbReference type="ARBA" id="ARBA00004141"/>
    </source>
</evidence>
<reference evidence="8 9" key="1">
    <citation type="journal article" date="2023" name="G3 (Bethesda)">
        <title>A chromosome-length genome assembly and annotation of blackberry (Rubus argutus, cv. 'Hillquist').</title>
        <authorList>
            <person name="Bruna T."/>
            <person name="Aryal R."/>
            <person name="Dudchenko O."/>
            <person name="Sargent D.J."/>
            <person name="Mead D."/>
            <person name="Buti M."/>
            <person name="Cavallini A."/>
            <person name="Hytonen T."/>
            <person name="Andres J."/>
            <person name="Pham M."/>
            <person name="Weisz D."/>
            <person name="Mascagni F."/>
            <person name="Usai G."/>
            <person name="Natali L."/>
            <person name="Bassil N."/>
            <person name="Fernandez G.E."/>
            <person name="Lomsadze A."/>
            <person name="Armour M."/>
            <person name="Olukolu B."/>
            <person name="Poorten T."/>
            <person name="Britton C."/>
            <person name="Davik J."/>
            <person name="Ashrafi H."/>
            <person name="Aiden E.L."/>
            <person name="Borodovsky M."/>
            <person name="Worthington M."/>
        </authorList>
    </citation>
    <scope>NUCLEOTIDE SEQUENCE [LARGE SCALE GENOMIC DNA]</scope>
    <source>
        <strain evidence="8">PI 553951</strain>
    </source>
</reference>
<name>A0AAW1WZF4_RUBAR</name>
<feature type="transmembrane region" description="Helical" evidence="6">
    <location>
        <begin position="100"/>
        <end position="121"/>
    </location>
</feature>
<feature type="domain" description="EamA" evidence="7">
    <location>
        <begin position="71"/>
        <end position="207"/>
    </location>
</feature>
<keyword evidence="3 6" id="KW-0812">Transmembrane</keyword>
<feature type="transmembrane region" description="Helical" evidence="6">
    <location>
        <begin position="69"/>
        <end position="88"/>
    </location>
</feature>
<evidence type="ECO:0000256" key="2">
    <source>
        <dbReference type="ARBA" id="ARBA00007635"/>
    </source>
</evidence>
<dbReference type="InterPro" id="IPR030184">
    <property type="entry name" value="WAT1-related"/>
</dbReference>